<dbReference type="Proteomes" id="UP000799537">
    <property type="component" value="Unassembled WGS sequence"/>
</dbReference>
<name>A0A6A6BY99_ZASCE</name>
<accession>A0A6A6BY99</accession>
<dbReference type="RefSeq" id="XP_033659927.1">
    <property type="nucleotide sequence ID" value="XM_033814662.1"/>
</dbReference>
<evidence type="ECO:0000256" key="1">
    <source>
        <dbReference type="SAM" id="MobiDB-lite"/>
    </source>
</evidence>
<feature type="compositionally biased region" description="Basic and acidic residues" evidence="1">
    <location>
        <begin position="216"/>
        <end position="225"/>
    </location>
</feature>
<evidence type="ECO:0000313" key="2">
    <source>
        <dbReference type="EMBL" id="KAF2159038.1"/>
    </source>
</evidence>
<feature type="region of interest" description="Disordered" evidence="1">
    <location>
        <begin position="216"/>
        <end position="343"/>
    </location>
</feature>
<feature type="compositionally biased region" description="Low complexity" evidence="1">
    <location>
        <begin position="22"/>
        <end position="33"/>
    </location>
</feature>
<dbReference type="EMBL" id="ML993643">
    <property type="protein sequence ID" value="KAF2159038.1"/>
    <property type="molecule type" value="Genomic_DNA"/>
</dbReference>
<feature type="compositionally biased region" description="Basic and acidic residues" evidence="1">
    <location>
        <begin position="595"/>
        <end position="610"/>
    </location>
</feature>
<feature type="compositionally biased region" description="Acidic residues" evidence="1">
    <location>
        <begin position="611"/>
        <end position="636"/>
    </location>
</feature>
<proteinExistence type="predicted"/>
<feature type="region of interest" description="Disordered" evidence="1">
    <location>
        <begin position="595"/>
        <end position="656"/>
    </location>
</feature>
<reference evidence="2" key="1">
    <citation type="journal article" date="2020" name="Stud. Mycol.">
        <title>101 Dothideomycetes genomes: a test case for predicting lifestyles and emergence of pathogens.</title>
        <authorList>
            <person name="Haridas S."/>
            <person name="Albert R."/>
            <person name="Binder M."/>
            <person name="Bloem J."/>
            <person name="Labutti K."/>
            <person name="Salamov A."/>
            <person name="Andreopoulos B."/>
            <person name="Baker S."/>
            <person name="Barry K."/>
            <person name="Bills G."/>
            <person name="Bluhm B."/>
            <person name="Cannon C."/>
            <person name="Castanera R."/>
            <person name="Culley D."/>
            <person name="Daum C."/>
            <person name="Ezra D."/>
            <person name="Gonzalez J."/>
            <person name="Henrissat B."/>
            <person name="Kuo A."/>
            <person name="Liang C."/>
            <person name="Lipzen A."/>
            <person name="Lutzoni F."/>
            <person name="Magnuson J."/>
            <person name="Mondo S."/>
            <person name="Nolan M."/>
            <person name="Ohm R."/>
            <person name="Pangilinan J."/>
            <person name="Park H.-J."/>
            <person name="Ramirez L."/>
            <person name="Alfaro M."/>
            <person name="Sun H."/>
            <person name="Tritt A."/>
            <person name="Yoshinaga Y."/>
            <person name="Zwiers L.-H."/>
            <person name="Turgeon B."/>
            <person name="Goodwin S."/>
            <person name="Spatafora J."/>
            <person name="Crous P."/>
            <person name="Grigoriev I."/>
        </authorList>
    </citation>
    <scope>NUCLEOTIDE SEQUENCE</scope>
    <source>
        <strain evidence="2">ATCC 36951</strain>
    </source>
</reference>
<feature type="compositionally biased region" description="Acidic residues" evidence="1">
    <location>
        <begin position="72"/>
        <end position="81"/>
    </location>
</feature>
<dbReference type="GeneID" id="54567934"/>
<feature type="compositionally biased region" description="Polar residues" evidence="1">
    <location>
        <begin position="1"/>
        <end position="11"/>
    </location>
</feature>
<feature type="compositionally biased region" description="Low complexity" evidence="1">
    <location>
        <begin position="41"/>
        <end position="58"/>
    </location>
</feature>
<feature type="compositionally biased region" description="Basic residues" evidence="1">
    <location>
        <begin position="377"/>
        <end position="390"/>
    </location>
</feature>
<feature type="region of interest" description="Disordered" evidence="1">
    <location>
        <begin position="699"/>
        <end position="840"/>
    </location>
</feature>
<dbReference type="InterPro" id="IPR001005">
    <property type="entry name" value="SANT/Myb"/>
</dbReference>
<gene>
    <name evidence="2" type="ORF">M409DRAFT_61117</name>
</gene>
<feature type="compositionally biased region" description="Low complexity" evidence="1">
    <location>
        <begin position="714"/>
        <end position="731"/>
    </location>
</feature>
<protein>
    <submittedName>
        <fullName evidence="2">Uncharacterized protein</fullName>
    </submittedName>
</protein>
<sequence length="840" mass="93154">MLRNRASSPAVSSLRPPRFKGTATPPSQQTPPSAQRPPPSQQQERPTTPTVIPSSIPSQASSEPDIAHDADPIEDFSEYEDGGAGTPNSANGSQNAFQKMTSSQMSSGSQRFGGLKQPPKWTKEEDAVLIRGVREGWSATEIARELGPGPVRRTGSAIRGRKKALIEKFNLEARAAKPTSLHVESRRRWTPAEMAIIQQGVRDGFDAAALQQRLKDRTLKSIEHKVQKRRLLSKSPISNGAEPSAKKSKARAPKSDKSKDKVAQSSTPRDPAGDEMVVDETVQEETIQDETVQDEMTVDGAVPNETAQKDAVPTDQVMTDDVEEYPAYPPEPQERVATQSKEAEGQYTPIEDGLDFSNLPTAFVKLPANARSGVKAGRLRRPTAARKRITRSATANVDHSTPAHAQDAPAHDNNATAEDHDTTANDRVASVIDHDRTQADDDATVNDYDAIMNDHNAPRDDHGRTADDYGGLYDSDEVEMGQPEPRERRQSLFHDWTQKQRWRDCLRVAGGDEDAARRQFKEANLTANMYDAILRKDQATIDSIKAERRQMELREAIEEGRARRKVPLPGASINADAEDVDDEVLREEDWEIFMEKEDSWSLPSEDHSSAEDDDDEEEDMIRDREIEEVDDDEEDLVPDRTIEEVEDDGEDVSHDREIDEVMDEEIRYKAPPPLPGHHFTPIQAMRATVVDGGLTTPVATSEKPLAFAVDSKLPTSSIPTTASETTAASISRESERSDSKRSRRRARDATQRRQSGGSRSSHRRSRMSMSEMGGAVGQMGPPGSMKEAENPFMKIVRNAHIPPAPRRREEQQPARRRGTPSPPTWFASDNESEDSSEESE</sequence>
<evidence type="ECO:0000313" key="3">
    <source>
        <dbReference type="Proteomes" id="UP000799537"/>
    </source>
</evidence>
<dbReference type="AlphaFoldDB" id="A0A6A6BY99"/>
<dbReference type="CDD" id="cd00167">
    <property type="entry name" value="SANT"/>
    <property type="match status" value="1"/>
</dbReference>
<feature type="region of interest" description="Disordered" evidence="1">
    <location>
        <begin position="374"/>
        <end position="423"/>
    </location>
</feature>
<feature type="compositionally biased region" description="Basic and acidic residues" evidence="1">
    <location>
        <begin position="253"/>
        <end position="262"/>
    </location>
</feature>
<feature type="compositionally biased region" description="Polar residues" evidence="1">
    <location>
        <begin position="86"/>
        <end position="110"/>
    </location>
</feature>
<organism evidence="2 3">
    <name type="scientific">Zasmidium cellare ATCC 36951</name>
    <dbReference type="NCBI Taxonomy" id="1080233"/>
    <lineage>
        <taxon>Eukaryota</taxon>
        <taxon>Fungi</taxon>
        <taxon>Dikarya</taxon>
        <taxon>Ascomycota</taxon>
        <taxon>Pezizomycotina</taxon>
        <taxon>Dothideomycetes</taxon>
        <taxon>Dothideomycetidae</taxon>
        <taxon>Mycosphaerellales</taxon>
        <taxon>Mycosphaerellaceae</taxon>
        <taxon>Zasmidium</taxon>
    </lineage>
</organism>
<keyword evidence="3" id="KW-1185">Reference proteome</keyword>
<feature type="compositionally biased region" description="Acidic residues" evidence="1">
    <location>
        <begin position="276"/>
        <end position="297"/>
    </location>
</feature>
<feature type="region of interest" description="Disordered" evidence="1">
    <location>
        <begin position="1"/>
        <end position="120"/>
    </location>
</feature>
<feature type="compositionally biased region" description="Acidic residues" evidence="1">
    <location>
        <begin position="830"/>
        <end position="840"/>
    </location>
</feature>